<accession>A0A8K0DDX7</accession>
<sequence>MDHLKDKCELQSTSQYVTSVKQDIKDNLFDRSINTENTKCCCQQFNVKDVQGLVIRKWIFDNQEALSSINTHNDPLGILKRGKNECSKTMQYATRVYLRSQNSQGDFRVSLLCSKTKNAPIKSHSIPRLELCASNS</sequence>
<proteinExistence type="predicted"/>
<name>A0A8K0DDX7_IGNLU</name>
<gene>
    <name evidence="1" type="ORF">ILUMI_04416</name>
</gene>
<dbReference type="Proteomes" id="UP000801492">
    <property type="component" value="Unassembled WGS sequence"/>
</dbReference>
<evidence type="ECO:0000313" key="1">
    <source>
        <dbReference type="EMBL" id="KAF2901772.1"/>
    </source>
</evidence>
<dbReference type="Pfam" id="PF05380">
    <property type="entry name" value="Peptidase_A17"/>
    <property type="match status" value="1"/>
</dbReference>
<dbReference type="InterPro" id="IPR008042">
    <property type="entry name" value="Retrotrans_Pao"/>
</dbReference>
<comment type="caution">
    <text evidence="1">The sequence shown here is derived from an EMBL/GenBank/DDBJ whole genome shotgun (WGS) entry which is preliminary data.</text>
</comment>
<keyword evidence="2" id="KW-1185">Reference proteome</keyword>
<organism evidence="1 2">
    <name type="scientific">Ignelater luminosus</name>
    <name type="common">Cucubano</name>
    <name type="synonym">Pyrophorus luminosus</name>
    <dbReference type="NCBI Taxonomy" id="2038154"/>
    <lineage>
        <taxon>Eukaryota</taxon>
        <taxon>Metazoa</taxon>
        <taxon>Ecdysozoa</taxon>
        <taxon>Arthropoda</taxon>
        <taxon>Hexapoda</taxon>
        <taxon>Insecta</taxon>
        <taxon>Pterygota</taxon>
        <taxon>Neoptera</taxon>
        <taxon>Endopterygota</taxon>
        <taxon>Coleoptera</taxon>
        <taxon>Polyphaga</taxon>
        <taxon>Elateriformia</taxon>
        <taxon>Elateroidea</taxon>
        <taxon>Elateridae</taxon>
        <taxon>Agrypninae</taxon>
        <taxon>Pyrophorini</taxon>
        <taxon>Ignelater</taxon>
    </lineage>
</organism>
<reference evidence="1" key="1">
    <citation type="submission" date="2019-08" db="EMBL/GenBank/DDBJ databases">
        <title>The genome of the North American firefly Photinus pyralis.</title>
        <authorList>
            <consortium name="Photinus pyralis genome working group"/>
            <person name="Fallon T.R."/>
            <person name="Sander Lower S.E."/>
            <person name="Weng J.-K."/>
        </authorList>
    </citation>
    <scope>NUCLEOTIDE SEQUENCE</scope>
    <source>
        <strain evidence="1">TRF0915ILg1</strain>
        <tissue evidence="1">Whole body</tissue>
    </source>
</reference>
<dbReference type="EMBL" id="VTPC01001502">
    <property type="protein sequence ID" value="KAF2901772.1"/>
    <property type="molecule type" value="Genomic_DNA"/>
</dbReference>
<dbReference type="AlphaFoldDB" id="A0A8K0DDX7"/>
<evidence type="ECO:0000313" key="2">
    <source>
        <dbReference type="Proteomes" id="UP000801492"/>
    </source>
</evidence>
<protein>
    <submittedName>
        <fullName evidence="1">Uncharacterized protein</fullName>
    </submittedName>
</protein>